<dbReference type="GO" id="GO:0016832">
    <property type="term" value="F:aldehyde-lyase activity"/>
    <property type="evidence" value="ECO:0007669"/>
    <property type="project" value="TreeGrafter"/>
</dbReference>
<name>A0AB34KJL1_9PEZI</name>
<dbReference type="InterPro" id="IPR015813">
    <property type="entry name" value="Pyrv/PenolPyrv_kinase-like_dom"/>
</dbReference>
<dbReference type="RefSeq" id="XP_069228354.1">
    <property type="nucleotide sequence ID" value="XM_069374386.1"/>
</dbReference>
<keyword evidence="6" id="KW-1185">Reference proteome</keyword>
<gene>
    <name evidence="5" type="ORF">WHR41_05781</name>
</gene>
<reference evidence="5 6" key="1">
    <citation type="journal article" date="2020" name="Microbiol. Resour. Announc.">
        <title>Draft Genome Sequence of a Cladosporium Species Isolated from the Mesophotic Ascidian Didemnum maculosum.</title>
        <authorList>
            <person name="Gioti A."/>
            <person name="Siaperas R."/>
            <person name="Nikolaivits E."/>
            <person name="Le Goff G."/>
            <person name="Ouazzani J."/>
            <person name="Kotoulas G."/>
            <person name="Topakas E."/>
        </authorList>
    </citation>
    <scope>NUCLEOTIDE SEQUENCE [LARGE SCALE GENOMIC DNA]</scope>
    <source>
        <strain evidence="5 6">TM138-S3</strain>
    </source>
</reference>
<protein>
    <recommendedName>
        <fullName evidence="4">HpcH/HpaI aldolase/citrate lyase domain-containing protein</fullName>
    </recommendedName>
</protein>
<dbReference type="InterPro" id="IPR040442">
    <property type="entry name" value="Pyrv_kinase-like_dom_sf"/>
</dbReference>
<dbReference type="GO" id="GO:0046872">
    <property type="term" value="F:metal ion binding"/>
    <property type="evidence" value="ECO:0007669"/>
    <property type="project" value="UniProtKB-KW"/>
</dbReference>
<comment type="similarity">
    <text evidence="1">Belongs to the HpcH/HpaI aldolase family.</text>
</comment>
<dbReference type="PANTHER" id="PTHR30502">
    <property type="entry name" value="2-KETO-3-DEOXY-L-RHAMNONATE ALDOLASE"/>
    <property type="match status" value="1"/>
</dbReference>
<dbReference type="Gene3D" id="3.20.20.60">
    <property type="entry name" value="Phosphoenolpyruvate-binding domains"/>
    <property type="match status" value="1"/>
</dbReference>
<organism evidence="5 6">
    <name type="scientific">Cladosporium halotolerans</name>
    <dbReference type="NCBI Taxonomy" id="1052096"/>
    <lineage>
        <taxon>Eukaryota</taxon>
        <taxon>Fungi</taxon>
        <taxon>Dikarya</taxon>
        <taxon>Ascomycota</taxon>
        <taxon>Pezizomycotina</taxon>
        <taxon>Dothideomycetes</taxon>
        <taxon>Dothideomycetidae</taxon>
        <taxon>Cladosporiales</taxon>
        <taxon>Cladosporiaceae</taxon>
        <taxon>Cladosporium</taxon>
    </lineage>
</organism>
<dbReference type="Proteomes" id="UP000803884">
    <property type="component" value="Unassembled WGS sequence"/>
</dbReference>
<evidence type="ECO:0000256" key="1">
    <source>
        <dbReference type="ARBA" id="ARBA00005568"/>
    </source>
</evidence>
<proteinExistence type="inferred from homology"/>
<keyword evidence="3" id="KW-0456">Lyase</keyword>
<feature type="domain" description="HpcH/HpaI aldolase/citrate lyase" evidence="4">
    <location>
        <begin position="38"/>
        <end position="251"/>
    </location>
</feature>
<evidence type="ECO:0000259" key="4">
    <source>
        <dbReference type="Pfam" id="PF03328"/>
    </source>
</evidence>
<evidence type="ECO:0000313" key="6">
    <source>
        <dbReference type="Proteomes" id="UP000803884"/>
    </source>
</evidence>
<sequence>MQAANRLQKALKGGATFGAWQMLPGTNLSRAICRSSPNVDWVLIDQEHGNISDDSMHELVASVAACGVSPIVRVPDGQHWMIKRALDAGAHGILVPLLETVEDAKNIVRYSKFPPVGNRGFGSPFSMEKFVEQSAHGSSVKELSSIDYLQQANDSLVVAVQIETKSALQNVRDIAAVPGIDVLFVGPFDLGNNIGHPIIAAKRDPELVEAIASVNKAAEEAGKRSGIYCNSGEEARQYADQGFNMVSAMTDMVAVPKAFGQAFDAAKGSYVHAGVQGIKQGVEKMTGPYGK</sequence>
<dbReference type="PANTHER" id="PTHR30502:SF0">
    <property type="entry name" value="PHOSPHOENOLPYRUVATE CARBOXYLASE FAMILY PROTEIN"/>
    <property type="match status" value="1"/>
</dbReference>
<dbReference type="InterPro" id="IPR005000">
    <property type="entry name" value="Aldolase/citrate-lyase_domain"/>
</dbReference>
<dbReference type="AlphaFoldDB" id="A0AB34KJL1"/>
<dbReference type="SUPFAM" id="SSF51621">
    <property type="entry name" value="Phosphoenolpyruvate/pyruvate domain"/>
    <property type="match status" value="1"/>
</dbReference>
<dbReference type="Pfam" id="PF03328">
    <property type="entry name" value="HpcH_HpaI"/>
    <property type="match status" value="1"/>
</dbReference>
<dbReference type="GeneID" id="96007224"/>
<evidence type="ECO:0000313" key="5">
    <source>
        <dbReference type="EMBL" id="KAL1585248.1"/>
    </source>
</evidence>
<dbReference type="EMBL" id="JAAQHG020000020">
    <property type="protein sequence ID" value="KAL1585248.1"/>
    <property type="molecule type" value="Genomic_DNA"/>
</dbReference>
<evidence type="ECO:0000256" key="2">
    <source>
        <dbReference type="ARBA" id="ARBA00022723"/>
    </source>
</evidence>
<keyword evidence="2" id="KW-0479">Metal-binding</keyword>
<evidence type="ECO:0000256" key="3">
    <source>
        <dbReference type="ARBA" id="ARBA00023239"/>
    </source>
</evidence>
<dbReference type="InterPro" id="IPR050251">
    <property type="entry name" value="HpcH-HpaI_aldolase"/>
</dbReference>
<accession>A0AB34KJL1</accession>
<comment type="caution">
    <text evidence="5">The sequence shown here is derived from an EMBL/GenBank/DDBJ whole genome shotgun (WGS) entry which is preliminary data.</text>
</comment>
<dbReference type="GO" id="GO:0005737">
    <property type="term" value="C:cytoplasm"/>
    <property type="evidence" value="ECO:0007669"/>
    <property type="project" value="TreeGrafter"/>
</dbReference>